<dbReference type="AlphaFoldDB" id="A0A409X0G2"/>
<gene>
    <name evidence="2" type="ORF">CVT26_012369</name>
</gene>
<keyword evidence="1" id="KW-0175">Coiled coil</keyword>
<name>A0A409X0G2_9AGAR</name>
<organism evidence="2 3">
    <name type="scientific">Gymnopilus dilepis</name>
    <dbReference type="NCBI Taxonomy" id="231916"/>
    <lineage>
        <taxon>Eukaryota</taxon>
        <taxon>Fungi</taxon>
        <taxon>Dikarya</taxon>
        <taxon>Basidiomycota</taxon>
        <taxon>Agaricomycotina</taxon>
        <taxon>Agaricomycetes</taxon>
        <taxon>Agaricomycetidae</taxon>
        <taxon>Agaricales</taxon>
        <taxon>Agaricineae</taxon>
        <taxon>Hymenogastraceae</taxon>
        <taxon>Gymnopilus</taxon>
    </lineage>
</organism>
<reference evidence="2 3" key="1">
    <citation type="journal article" date="2018" name="Evol. Lett.">
        <title>Horizontal gene cluster transfer increased hallucinogenic mushroom diversity.</title>
        <authorList>
            <person name="Reynolds H.T."/>
            <person name="Vijayakumar V."/>
            <person name="Gluck-Thaler E."/>
            <person name="Korotkin H.B."/>
            <person name="Matheny P.B."/>
            <person name="Slot J.C."/>
        </authorList>
    </citation>
    <scope>NUCLEOTIDE SEQUENCE [LARGE SCALE GENOMIC DNA]</scope>
    <source>
        <strain evidence="2 3">SRW20</strain>
    </source>
</reference>
<dbReference type="Proteomes" id="UP000284706">
    <property type="component" value="Unassembled WGS sequence"/>
</dbReference>
<accession>A0A409X0G2</accession>
<feature type="coiled-coil region" evidence="1">
    <location>
        <begin position="151"/>
        <end position="178"/>
    </location>
</feature>
<comment type="caution">
    <text evidence="2">The sequence shown here is derived from an EMBL/GenBank/DDBJ whole genome shotgun (WGS) entry which is preliminary data.</text>
</comment>
<dbReference type="InParanoid" id="A0A409X0G2"/>
<keyword evidence="3" id="KW-1185">Reference proteome</keyword>
<sequence>MHRLYCALTLSEKTAIAYDAKHRNLLLTIAHNLYEFDRLVHLQGPDHLRFLAVVQNSFLHVKLRPVENPPPGRENSVALLDAQVVNISVLSDHQTPDTLERVERHFPTLCFGYSIVDANGLYRSISTVRHPFRWPYADGSRPLKLQKAVNLIRLFERMWALEAQVEQEERERRRLASLWQKSHLGSCWMTQEGSRMAGEEVERSWASM</sequence>
<evidence type="ECO:0000313" key="3">
    <source>
        <dbReference type="Proteomes" id="UP000284706"/>
    </source>
</evidence>
<dbReference type="EMBL" id="NHYE01004502">
    <property type="protein sequence ID" value="PPQ84250.1"/>
    <property type="molecule type" value="Genomic_DNA"/>
</dbReference>
<evidence type="ECO:0000256" key="1">
    <source>
        <dbReference type="SAM" id="Coils"/>
    </source>
</evidence>
<evidence type="ECO:0000313" key="2">
    <source>
        <dbReference type="EMBL" id="PPQ84250.1"/>
    </source>
</evidence>
<dbReference type="STRING" id="231916.A0A409X0G2"/>
<proteinExistence type="predicted"/>
<protein>
    <submittedName>
        <fullName evidence="2">Uncharacterized protein</fullName>
    </submittedName>
</protein>